<dbReference type="RefSeq" id="WP_178366710.1">
    <property type="nucleotide sequence ID" value="NZ_JACADJ010000028.1"/>
</dbReference>
<name>A0A850SV63_9BACT</name>
<comment type="caution">
    <text evidence="1">The sequence shown here is derived from an EMBL/GenBank/DDBJ whole genome shotgun (WGS) entry which is preliminary data.</text>
</comment>
<dbReference type="AlphaFoldDB" id="A0A850SV63"/>
<keyword evidence="2" id="KW-1185">Reference proteome</keyword>
<dbReference type="EMBL" id="JACADJ010000028">
    <property type="protein sequence ID" value="NWH05254.1"/>
    <property type="molecule type" value="Genomic_DNA"/>
</dbReference>
<accession>A0A850SV63</accession>
<protein>
    <submittedName>
        <fullName evidence="1">Uncharacterized protein</fullName>
    </submittedName>
</protein>
<evidence type="ECO:0000313" key="1">
    <source>
        <dbReference type="EMBL" id="NWH05254.1"/>
    </source>
</evidence>
<proteinExistence type="predicted"/>
<organism evidence="1 2">
    <name type="scientific">Desulfobacter latus</name>
    <dbReference type="NCBI Taxonomy" id="2292"/>
    <lineage>
        <taxon>Bacteria</taxon>
        <taxon>Pseudomonadati</taxon>
        <taxon>Thermodesulfobacteriota</taxon>
        <taxon>Desulfobacteria</taxon>
        <taxon>Desulfobacterales</taxon>
        <taxon>Desulfobacteraceae</taxon>
        <taxon>Desulfobacter</taxon>
    </lineage>
</organism>
<gene>
    <name evidence="1" type="ORF">HXW94_09685</name>
</gene>
<dbReference type="Proteomes" id="UP000553343">
    <property type="component" value="Unassembled WGS sequence"/>
</dbReference>
<evidence type="ECO:0000313" key="2">
    <source>
        <dbReference type="Proteomes" id="UP000553343"/>
    </source>
</evidence>
<sequence>MGIDPGWDYNVGRASALGRVGTLFMDKLTSMPARIDASMAADFPELALDAIAEDVRSWMNNVKAGKLSKAGGNRVVGAMSLITVEKLNAIGVMPETAAITLKQRSIKHLIAEERKGDKALPEELVSEIAALLQDPKAVV</sequence>
<reference evidence="1 2" key="1">
    <citation type="submission" date="2020-06" db="EMBL/GenBank/DDBJ databases">
        <title>High-quality draft genome of sulfate reducer Desulfobacter latus type strain AcrS2 isolated from marine sediment.</title>
        <authorList>
            <person name="Hoppe M."/>
            <person name="Larsen C.K."/>
            <person name="Marshall I.P.G."/>
            <person name="Schramm A."/>
            <person name="Marietou A.G."/>
        </authorList>
    </citation>
    <scope>NUCLEOTIDE SEQUENCE [LARGE SCALE GENOMIC DNA]</scope>
    <source>
        <strain evidence="1 2">AcRS2</strain>
    </source>
</reference>